<proteinExistence type="predicted"/>
<feature type="region of interest" description="Disordered" evidence="1">
    <location>
        <begin position="1"/>
        <end position="21"/>
    </location>
</feature>
<sequence length="94" mass="10862">MCIEDFHGPHPDPPDKGCTRIDWREPEGRAVSIRVRAHTCDREPTRYELCVAGGLSHIRRTRRTSAGDQVRESPWVRMPEGQRLWDDLLSGRAR</sequence>
<dbReference type="RefSeq" id="WP_168020672.1">
    <property type="nucleotide sequence ID" value="NZ_JAATEP010000075.1"/>
</dbReference>
<evidence type="ECO:0000313" key="3">
    <source>
        <dbReference type="Proteomes" id="UP000696294"/>
    </source>
</evidence>
<evidence type="ECO:0000313" key="2">
    <source>
        <dbReference type="EMBL" id="NJP97856.1"/>
    </source>
</evidence>
<accession>A0ABX1BJG3</accession>
<protein>
    <submittedName>
        <fullName evidence="2">Uncharacterized protein</fullName>
    </submittedName>
</protein>
<name>A0ABX1BJG3_9ACTN</name>
<evidence type="ECO:0000256" key="1">
    <source>
        <dbReference type="SAM" id="MobiDB-lite"/>
    </source>
</evidence>
<organism evidence="2 3">
    <name type="scientific">Nonomuraea composti</name>
    <dbReference type="NCBI Taxonomy" id="2720023"/>
    <lineage>
        <taxon>Bacteria</taxon>
        <taxon>Bacillati</taxon>
        <taxon>Actinomycetota</taxon>
        <taxon>Actinomycetes</taxon>
        <taxon>Streptosporangiales</taxon>
        <taxon>Streptosporangiaceae</taxon>
        <taxon>Nonomuraea</taxon>
    </lineage>
</organism>
<reference evidence="2 3" key="1">
    <citation type="submission" date="2020-03" db="EMBL/GenBank/DDBJ databases">
        <title>WGS of actinomycetes isolated from Thailand.</title>
        <authorList>
            <person name="Thawai C."/>
        </authorList>
    </citation>
    <scope>NUCLEOTIDE SEQUENCE [LARGE SCALE GENOMIC DNA]</scope>
    <source>
        <strain evidence="2 3">FMUSA5-5</strain>
    </source>
</reference>
<comment type="caution">
    <text evidence="2">The sequence shown here is derived from an EMBL/GenBank/DDBJ whole genome shotgun (WGS) entry which is preliminary data.</text>
</comment>
<dbReference type="EMBL" id="JAATEP010000075">
    <property type="protein sequence ID" value="NJP97856.1"/>
    <property type="molecule type" value="Genomic_DNA"/>
</dbReference>
<gene>
    <name evidence="2" type="ORF">HCN51_52000</name>
</gene>
<dbReference type="Proteomes" id="UP000696294">
    <property type="component" value="Unassembled WGS sequence"/>
</dbReference>
<keyword evidence="3" id="KW-1185">Reference proteome</keyword>